<evidence type="ECO:0000313" key="2">
    <source>
        <dbReference type="Proteomes" id="UP000253551"/>
    </source>
</evidence>
<organism evidence="1 2">
    <name type="scientific">Rhizopus stolonifer</name>
    <name type="common">Rhizopus nigricans</name>
    <dbReference type="NCBI Taxonomy" id="4846"/>
    <lineage>
        <taxon>Eukaryota</taxon>
        <taxon>Fungi</taxon>
        <taxon>Fungi incertae sedis</taxon>
        <taxon>Mucoromycota</taxon>
        <taxon>Mucoromycotina</taxon>
        <taxon>Mucoromycetes</taxon>
        <taxon>Mucorales</taxon>
        <taxon>Mucorineae</taxon>
        <taxon>Rhizopodaceae</taxon>
        <taxon>Rhizopus</taxon>
    </lineage>
</organism>
<reference evidence="1 2" key="1">
    <citation type="journal article" date="2018" name="G3 (Bethesda)">
        <title>Phylogenetic and Phylogenomic Definition of Rhizopus Species.</title>
        <authorList>
            <person name="Gryganskyi A.P."/>
            <person name="Golan J."/>
            <person name="Dolatabadi S."/>
            <person name="Mondo S."/>
            <person name="Robb S."/>
            <person name="Idnurm A."/>
            <person name="Muszewska A."/>
            <person name="Steczkiewicz K."/>
            <person name="Masonjones S."/>
            <person name="Liao H.L."/>
            <person name="Gajdeczka M.T."/>
            <person name="Anike F."/>
            <person name="Vuek A."/>
            <person name="Anishchenko I.M."/>
            <person name="Voigt K."/>
            <person name="de Hoog G.S."/>
            <person name="Smith M.E."/>
            <person name="Heitman J."/>
            <person name="Vilgalys R."/>
            <person name="Stajich J.E."/>
        </authorList>
    </citation>
    <scope>NUCLEOTIDE SEQUENCE [LARGE SCALE GENOMIC DNA]</scope>
    <source>
        <strain evidence="1 2">LSU 92-RS-03</strain>
    </source>
</reference>
<sequence>MLLLPFELQLLILDYIKQDNHLDLGPLAQTCTYYATIVGDRFNWKQTVTVLQNKQSSSDYLIYALRHSTLCTRRLQAIVDTPHMVCRILERQKSEKTMNALIVMIPFLSHTDLFNTLSHFPQTSLSHISIRDSMHDGDTIQDQQPILTEFLLRTLYPSQSTLKILDIPSFPSHLLRHALFPAVHSLHIALTGPEQDFWRQFKQMFPNLIELKLTLDKSHVPLFKSLLQDIALFPWIKRLSVTSLESPKHYLSRQELKASLLQLQGLNRITAGWDMIAL</sequence>
<dbReference type="OrthoDB" id="427974at2759"/>
<evidence type="ECO:0000313" key="1">
    <source>
        <dbReference type="EMBL" id="RCI04420.1"/>
    </source>
</evidence>
<keyword evidence="2" id="KW-1185">Reference proteome</keyword>
<dbReference type="Proteomes" id="UP000253551">
    <property type="component" value="Unassembled WGS sequence"/>
</dbReference>
<protein>
    <recommendedName>
        <fullName evidence="3">F-box domain-containing protein</fullName>
    </recommendedName>
</protein>
<dbReference type="EMBL" id="PJQM01000688">
    <property type="protein sequence ID" value="RCI04420.1"/>
    <property type="molecule type" value="Genomic_DNA"/>
</dbReference>
<comment type="caution">
    <text evidence="1">The sequence shown here is derived from an EMBL/GenBank/DDBJ whole genome shotgun (WGS) entry which is preliminary data.</text>
</comment>
<accession>A0A367KQK9</accession>
<dbReference type="AlphaFoldDB" id="A0A367KQK9"/>
<gene>
    <name evidence="1" type="ORF">CU098_012928</name>
</gene>
<proteinExistence type="predicted"/>
<evidence type="ECO:0008006" key="3">
    <source>
        <dbReference type="Google" id="ProtNLM"/>
    </source>
</evidence>
<name>A0A367KQK9_RHIST</name>